<reference evidence="7 8" key="1">
    <citation type="submission" date="2019-07" db="EMBL/GenBank/DDBJ databases">
        <title>Rapid identification of Enteric Bacteria from Whole Genome Sequences (WGS) using Average Nucleotide Identity (ANI).</title>
        <authorList>
            <person name="Lane C."/>
        </authorList>
    </citation>
    <scope>NUCLEOTIDE SEQUENCE [LARGE SCALE GENOMIC DNA]</scope>
    <source>
        <strain evidence="7 8">2011D-8905</strain>
    </source>
</reference>
<dbReference type="InterPro" id="IPR020103">
    <property type="entry name" value="PsdUridine_synth_cat_dom_sf"/>
</dbReference>
<evidence type="ECO:0000256" key="2">
    <source>
        <dbReference type="ARBA" id="ARBA00022694"/>
    </source>
</evidence>
<gene>
    <name evidence="4 7" type="primary">truA</name>
    <name evidence="7" type="ORF">ZA01_05515</name>
</gene>
<keyword evidence="2 4" id="KW-0819">tRNA processing</keyword>
<comment type="function">
    <text evidence="4">Formation of pseudouridine at positions 38, 39 and 40 in the anticodon stem and loop of transfer RNAs.</text>
</comment>
<dbReference type="SUPFAM" id="SSF55120">
    <property type="entry name" value="Pseudouridine synthase"/>
    <property type="match status" value="1"/>
</dbReference>
<comment type="catalytic activity">
    <reaction evidence="4 5">
        <text>uridine(38/39/40) in tRNA = pseudouridine(38/39/40) in tRNA</text>
        <dbReference type="Rhea" id="RHEA:22376"/>
        <dbReference type="Rhea" id="RHEA-COMP:10085"/>
        <dbReference type="Rhea" id="RHEA-COMP:10087"/>
        <dbReference type="ChEBI" id="CHEBI:65314"/>
        <dbReference type="ChEBI" id="CHEBI:65315"/>
        <dbReference type="EC" id="5.4.99.12"/>
    </reaction>
</comment>
<dbReference type="PIRSF" id="PIRSF001430">
    <property type="entry name" value="tRNA_psdUrid_synth"/>
    <property type="match status" value="1"/>
</dbReference>
<dbReference type="InterPro" id="IPR020097">
    <property type="entry name" value="PsdUridine_synth_TruA_a/b_dom"/>
</dbReference>
<protein>
    <recommendedName>
        <fullName evidence="4">tRNA pseudouridine synthase A</fullName>
        <ecNumber evidence="4">5.4.99.12</ecNumber>
    </recommendedName>
    <alternativeName>
        <fullName evidence="4">tRNA pseudouridine(38-40) synthase</fullName>
    </alternativeName>
    <alternativeName>
        <fullName evidence="4">tRNA pseudouridylate synthase I</fullName>
    </alternativeName>
    <alternativeName>
        <fullName evidence="4">tRNA-uridine isomerase I</fullName>
    </alternativeName>
</protein>
<dbReference type="HAMAP" id="MF_00171">
    <property type="entry name" value="TruA"/>
    <property type="match status" value="1"/>
</dbReference>
<feature type="domain" description="Pseudouridine synthase I TruA alpha/beta" evidence="6">
    <location>
        <begin position="142"/>
        <end position="240"/>
    </location>
</feature>
<comment type="caution">
    <text evidence="7">The sequence shown here is derived from an EMBL/GenBank/DDBJ whole genome shotgun (WGS) entry which is preliminary data.</text>
</comment>
<dbReference type="EC" id="5.4.99.12" evidence="4"/>
<dbReference type="PANTHER" id="PTHR11142:SF0">
    <property type="entry name" value="TRNA PSEUDOURIDINE SYNTHASE-LIKE 1"/>
    <property type="match status" value="1"/>
</dbReference>
<dbReference type="EMBL" id="VOAW01000015">
    <property type="protein sequence ID" value="TWO24563.1"/>
    <property type="molecule type" value="Genomic_DNA"/>
</dbReference>
<keyword evidence="8" id="KW-1185">Reference proteome</keyword>
<dbReference type="RefSeq" id="WP_147500920.1">
    <property type="nucleotide sequence ID" value="NZ_JANPQO010000002.1"/>
</dbReference>
<evidence type="ECO:0000313" key="7">
    <source>
        <dbReference type="EMBL" id="TWO24563.1"/>
    </source>
</evidence>
<dbReference type="InterPro" id="IPR020095">
    <property type="entry name" value="PsdUridine_synth_TruA_C"/>
</dbReference>
<dbReference type="InterPro" id="IPR020094">
    <property type="entry name" value="TruA/RsuA/RluB/E/F_N"/>
</dbReference>
<dbReference type="Proteomes" id="UP000321614">
    <property type="component" value="Unassembled WGS sequence"/>
</dbReference>
<comment type="subunit">
    <text evidence="4">Homodimer.</text>
</comment>
<organism evidence="7 8">
    <name type="scientific">Campylobacter insulaenigrae</name>
    <dbReference type="NCBI Taxonomy" id="260714"/>
    <lineage>
        <taxon>Bacteria</taxon>
        <taxon>Pseudomonadati</taxon>
        <taxon>Campylobacterota</taxon>
        <taxon>Epsilonproteobacteria</taxon>
        <taxon>Campylobacterales</taxon>
        <taxon>Campylobacteraceae</taxon>
        <taxon>Campylobacter</taxon>
    </lineage>
</organism>
<feature type="active site" description="Nucleophile" evidence="4">
    <location>
        <position position="50"/>
    </location>
</feature>
<evidence type="ECO:0000256" key="1">
    <source>
        <dbReference type="ARBA" id="ARBA00009375"/>
    </source>
</evidence>
<dbReference type="Gene3D" id="3.30.70.660">
    <property type="entry name" value="Pseudouridine synthase I, catalytic domain, C-terminal subdomain"/>
    <property type="match status" value="1"/>
</dbReference>
<feature type="binding site" evidence="4">
    <location>
        <position position="109"/>
    </location>
    <ligand>
        <name>substrate</name>
    </ligand>
</feature>
<dbReference type="Gene3D" id="3.30.70.580">
    <property type="entry name" value="Pseudouridine synthase I, catalytic domain, N-terminal subdomain"/>
    <property type="match status" value="1"/>
</dbReference>
<dbReference type="Pfam" id="PF01416">
    <property type="entry name" value="PseudoU_synth_1"/>
    <property type="match status" value="2"/>
</dbReference>
<dbReference type="CDD" id="cd02570">
    <property type="entry name" value="PseudoU_synth_EcTruA"/>
    <property type="match status" value="1"/>
</dbReference>
<sequence>MLVKLTFSYDGSKFQGSASQPHKNTVQDKLAQALGHLGIYEKILFASRTDKGVHATNAVASVEIDEYFRDFVYLKNKINYFAHPYIHVKNIQQIPQTFQVRFDVKKRKYYYVLFHGNYNPFLASYVHFYPKIDLNLASKIISIFEGEHDFKFFQKEGSNNKTTIRKIYKSKVFSYKDYSIFSFEANGFLRSQIRMMMAGIFKVLETKISQDNLKEQIDTKKIHTRLLAPSSGLYLSKIIY</sequence>
<keyword evidence="3 4" id="KW-0413">Isomerase</keyword>
<feature type="domain" description="Pseudouridine synthase I TruA alpha/beta" evidence="6">
    <location>
        <begin position="8"/>
        <end position="103"/>
    </location>
</feature>
<evidence type="ECO:0000256" key="4">
    <source>
        <dbReference type="HAMAP-Rule" id="MF_00171"/>
    </source>
</evidence>
<evidence type="ECO:0000313" key="8">
    <source>
        <dbReference type="Proteomes" id="UP000321614"/>
    </source>
</evidence>
<evidence type="ECO:0000256" key="3">
    <source>
        <dbReference type="ARBA" id="ARBA00023235"/>
    </source>
</evidence>
<dbReference type="PANTHER" id="PTHR11142">
    <property type="entry name" value="PSEUDOURIDYLATE SYNTHASE"/>
    <property type="match status" value="1"/>
</dbReference>
<dbReference type="InterPro" id="IPR001406">
    <property type="entry name" value="PsdUridine_synth_TruA"/>
</dbReference>
<dbReference type="GO" id="GO:0160147">
    <property type="term" value="F:tRNA pseudouridine(38-40) synthase activity"/>
    <property type="evidence" value="ECO:0007669"/>
    <property type="project" value="UniProtKB-EC"/>
</dbReference>
<evidence type="ECO:0000256" key="5">
    <source>
        <dbReference type="RuleBase" id="RU003792"/>
    </source>
</evidence>
<name>A0ABY3G378_9BACT</name>
<dbReference type="NCBIfam" id="TIGR00071">
    <property type="entry name" value="hisT_truA"/>
    <property type="match status" value="1"/>
</dbReference>
<accession>A0ABY3G378</accession>
<proteinExistence type="inferred from homology"/>
<comment type="caution">
    <text evidence="4">Lacks conserved residue(s) required for the propagation of feature annotation.</text>
</comment>
<evidence type="ECO:0000259" key="6">
    <source>
        <dbReference type="Pfam" id="PF01416"/>
    </source>
</evidence>
<comment type="similarity">
    <text evidence="1 4 5">Belongs to the tRNA pseudouridine synthase TruA family.</text>
</comment>